<dbReference type="EMBL" id="LHPG02000011">
    <property type="protein sequence ID" value="PRW45496.1"/>
    <property type="molecule type" value="Genomic_DNA"/>
</dbReference>
<dbReference type="OrthoDB" id="510285at2759"/>
<name>A0A2P6TMD7_CHLSO</name>
<comment type="caution">
    <text evidence="1">The sequence shown here is derived from an EMBL/GenBank/DDBJ whole genome shotgun (WGS) entry which is preliminary data.</text>
</comment>
<proteinExistence type="predicted"/>
<dbReference type="STRING" id="3076.A0A2P6TMD7"/>
<sequence>MWLSAPQIDWQYMMKLGPQAQEKWEEYGAELVQQAVQAAQAEGFPLQGKPEARMDNVFVAMHSVSTCFYPGAPMKHCAGAVVLAGAVDGTYGPIVDAAAVPRPLMHVLAALDGQTRLPRAAWTASRLAPLAAQFGARHLATVRPFAVIPGMNHAQFSNGVVNAARGDLPSDVLLETQAEAVAGLLAAFVAANHPAASQESSHHAVERLMQTTAASFELLSPLCEASGRGSPAALLSAGAASGSDPAGTDLAAYAMGAERLPNSSSERNAFGHPGELAAAERFARAAQRRMLAAGLPAGADVAAVRVAVTVHILLETFIYSQPTIFQVEGPEGSQLVVQCHCHPKWEYYAPGMEATTKPMSPHYLLKLKKGGVVALAMGLEGGSNDVATAADINADTFEQALAASPPVFLDTYRQRGKQLSFAPDKDVSSEVKTPVDWMPMPLTLEPAGDGGLALCSPCLSTPVAKLPHYDRGPGRFTGNHYIKCPSPAWMHEWIAIECLRHA</sequence>
<dbReference type="Proteomes" id="UP000239899">
    <property type="component" value="Unassembled WGS sequence"/>
</dbReference>
<keyword evidence="2" id="KW-1185">Reference proteome</keyword>
<accession>A0A2P6TMD7</accession>
<organism evidence="1 2">
    <name type="scientific">Chlorella sorokiniana</name>
    <name type="common">Freshwater green alga</name>
    <dbReference type="NCBI Taxonomy" id="3076"/>
    <lineage>
        <taxon>Eukaryota</taxon>
        <taxon>Viridiplantae</taxon>
        <taxon>Chlorophyta</taxon>
        <taxon>core chlorophytes</taxon>
        <taxon>Trebouxiophyceae</taxon>
        <taxon>Chlorellales</taxon>
        <taxon>Chlorellaceae</taxon>
        <taxon>Chlorella clade</taxon>
        <taxon>Chlorella</taxon>
    </lineage>
</organism>
<protein>
    <submittedName>
        <fullName evidence="1">Uncharacterized protein</fullName>
    </submittedName>
</protein>
<evidence type="ECO:0000313" key="2">
    <source>
        <dbReference type="Proteomes" id="UP000239899"/>
    </source>
</evidence>
<gene>
    <name evidence="1" type="ORF">C2E21_5877</name>
</gene>
<reference evidence="1 2" key="1">
    <citation type="journal article" date="2018" name="Plant J.">
        <title>Genome sequences of Chlorella sorokiniana UTEX 1602 and Micractinium conductrix SAG 241.80: implications to maltose excretion by a green alga.</title>
        <authorList>
            <person name="Arriola M.B."/>
            <person name="Velmurugan N."/>
            <person name="Zhang Y."/>
            <person name="Plunkett M.H."/>
            <person name="Hondzo H."/>
            <person name="Barney B.M."/>
        </authorList>
    </citation>
    <scope>NUCLEOTIDE SEQUENCE [LARGE SCALE GENOMIC DNA]</scope>
    <source>
        <strain evidence="2">UTEX 1602</strain>
    </source>
</reference>
<dbReference type="AlphaFoldDB" id="A0A2P6TMD7"/>
<evidence type="ECO:0000313" key="1">
    <source>
        <dbReference type="EMBL" id="PRW45496.1"/>
    </source>
</evidence>